<feature type="compositionally biased region" description="Polar residues" evidence="3">
    <location>
        <begin position="426"/>
        <end position="435"/>
    </location>
</feature>
<evidence type="ECO:0000256" key="3">
    <source>
        <dbReference type="SAM" id="MobiDB-lite"/>
    </source>
</evidence>
<dbReference type="Gene3D" id="3.80.10.10">
    <property type="entry name" value="Ribonuclease Inhibitor"/>
    <property type="match status" value="1"/>
</dbReference>
<protein>
    <submittedName>
        <fullName evidence="5">Leucine-rich repeat (LRR) protein</fullName>
    </submittedName>
</protein>
<dbReference type="Pfam" id="PF20817">
    <property type="entry name" value="XopL_C"/>
    <property type="match status" value="1"/>
</dbReference>
<organism evidence="5 6">
    <name type="scientific">Xanthomonas axonopodis</name>
    <dbReference type="NCBI Taxonomy" id="53413"/>
    <lineage>
        <taxon>Bacteria</taxon>
        <taxon>Pseudomonadati</taxon>
        <taxon>Pseudomonadota</taxon>
        <taxon>Gammaproteobacteria</taxon>
        <taxon>Lysobacterales</taxon>
        <taxon>Lysobacteraceae</taxon>
        <taxon>Xanthomonas</taxon>
    </lineage>
</organism>
<dbReference type="InterPro" id="IPR001611">
    <property type="entry name" value="Leu-rich_rpt"/>
</dbReference>
<name>A0A0P6VCR9_9XANT</name>
<dbReference type="InterPro" id="IPR048490">
    <property type="entry name" value="XopL_C"/>
</dbReference>
<dbReference type="InterPro" id="IPR032675">
    <property type="entry name" value="LRR_dom_sf"/>
</dbReference>
<evidence type="ECO:0000313" key="5">
    <source>
        <dbReference type="EMBL" id="KPL50019.1"/>
    </source>
</evidence>
<accession>A0A0P6VCR9</accession>
<evidence type="ECO:0000259" key="4">
    <source>
        <dbReference type="Pfam" id="PF20817"/>
    </source>
</evidence>
<evidence type="ECO:0000313" key="6">
    <source>
        <dbReference type="Proteomes" id="UP000054035"/>
    </source>
</evidence>
<dbReference type="EMBL" id="JFAQ01000037">
    <property type="protein sequence ID" value="KPL50019.1"/>
    <property type="molecule type" value="Genomic_DNA"/>
</dbReference>
<dbReference type="GO" id="GO:0005737">
    <property type="term" value="C:cytoplasm"/>
    <property type="evidence" value="ECO:0007669"/>
    <property type="project" value="TreeGrafter"/>
</dbReference>
<dbReference type="Pfam" id="PF00560">
    <property type="entry name" value="LRR_1"/>
    <property type="match status" value="1"/>
</dbReference>
<reference evidence="5 6" key="1">
    <citation type="submission" date="2014-02" db="EMBL/GenBank/DDBJ databases">
        <title>Genome sequence of Xanthomonas axonopodis DSM 3585 (T).</title>
        <authorList>
            <person name="Midha S."/>
            <person name="Patil P.B."/>
        </authorList>
    </citation>
    <scope>NUCLEOTIDE SEQUENCE [LARGE SCALE GENOMIC DNA]</scope>
    <source>
        <strain evidence="5 6">DSM 3585</strain>
    </source>
</reference>
<evidence type="ECO:0000256" key="1">
    <source>
        <dbReference type="ARBA" id="ARBA00022614"/>
    </source>
</evidence>
<dbReference type="AlphaFoldDB" id="A0A0P6VCR9"/>
<proteinExistence type="predicted"/>
<gene>
    <name evidence="5" type="ORF">XAXN_03970</name>
</gene>
<dbReference type="SUPFAM" id="SSF52058">
    <property type="entry name" value="L domain-like"/>
    <property type="match status" value="1"/>
</dbReference>
<sequence>MERSRFHFVTTESQRLPPAPPRVPPTGGASPSRRSTALRPSPAELTELADTVQQYAGLETLTLAHYPLRSLPASIASLSRLRELSILECPELIELPEHLASTNASGEHEGLVNLQSLQLVQTGITSLPASITSLQNLKSLQIRNCPLSKLAAAIHQLPKLEEIDLEGCTALRFYPPINGGNAPLKRLNLKDCSNLLTLPLDIHNLTQLEELDLQGCNKLCRLPSSIAELPANCIIRVPEHLQAELDPLRTVALELNKVALERIEDTAYALLSTVIDEERNPFLEGAPSYLPEKRPPDTPTTFGQIPDLQKMLEESRDRHFLKRVSDMAGPSPRVEDGSEEGLSRHYTNVSNWKAQKSAHLGIVDHLGQFVYHQGSPIDAATLTKAVQMWKTRELIVNAHPQDRARFPAFTLHIPEQVSDDSEDEQQTSAEPSPHP</sequence>
<dbReference type="Pfam" id="PF13855">
    <property type="entry name" value="LRR_8"/>
    <property type="match status" value="1"/>
</dbReference>
<dbReference type="PANTHER" id="PTHR48051:SF54">
    <property type="entry name" value="LEUCINE-RICH REPEAT-CONTAINING PROTEIN"/>
    <property type="match status" value="1"/>
</dbReference>
<keyword evidence="2" id="KW-0677">Repeat</keyword>
<evidence type="ECO:0000256" key="2">
    <source>
        <dbReference type="ARBA" id="ARBA00022737"/>
    </source>
</evidence>
<feature type="region of interest" description="Disordered" evidence="3">
    <location>
        <begin position="1"/>
        <end position="40"/>
    </location>
</feature>
<comment type="caution">
    <text evidence="5">The sequence shown here is derived from an EMBL/GenBank/DDBJ whole genome shotgun (WGS) entry which is preliminary data.</text>
</comment>
<dbReference type="PATRIC" id="fig|53413.25.peg.3163"/>
<feature type="region of interest" description="Disordered" evidence="3">
    <location>
        <begin position="414"/>
        <end position="435"/>
    </location>
</feature>
<dbReference type="Proteomes" id="UP000054035">
    <property type="component" value="Unassembled WGS sequence"/>
</dbReference>
<dbReference type="PANTHER" id="PTHR48051">
    <property type="match status" value="1"/>
</dbReference>
<keyword evidence="1" id="KW-0433">Leucine-rich repeat</keyword>
<feature type="domain" description="Type III effector Xcv3220-like C-terminal" evidence="4">
    <location>
        <begin position="255"/>
        <end position="412"/>
    </location>
</feature>
<dbReference type="InterPro" id="IPR050216">
    <property type="entry name" value="LRR_domain-containing"/>
</dbReference>